<evidence type="ECO:0000256" key="6">
    <source>
        <dbReference type="ARBA" id="ARBA00022989"/>
    </source>
</evidence>
<feature type="transmembrane region" description="Helical" evidence="9">
    <location>
        <begin position="296"/>
        <end position="315"/>
    </location>
</feature>
<evidence type="ECO:0000256" key="4">
    <source>
        <dbReference type="ARBA" id="ARBA00022475"/>
    </source>
</evidence>
<feature type="transmembrane region" description="Helical" evidence="9">
    <location>
        <begin position="40"/>
        <end position="61"/>
    </location>
</feature>
<comment type="similarity">
    <text evidence="2">Belongs to the autoinducer-2 exporter (AI-2E) (TC 2.A.86) family.</text>
</comment>
<dbReference type="GO" id="GO:0005886">
    <property type="term" value="C:plasma membrane"/>
    <property type="evidence" value="ECO:0007669"/>
    <property type="project" value="UniProtKB-SubCell"/>
</dbReference>
<organism evidence="10 11">
    <name type="scientific">Candidatus Aveggerthella stercoripullorum</name>
    <dbReference type="NCBI Taxonomy" id="2840688"/>
    <lineage>
        <taxon>Bacteria</taxon>
        <taxon>Bacillati</taxon>
        <taxon>Actinomycetota</taxon>
        <taxon>Coriobacteriia</taxon>
        <taxon>Eggerthellales</taxon>
        <taxon>Eggerthellaceae</taxon>
        <taxon>Eggerthellaceae incertae sedis</taxon>
        <taxon>Candidatus Aveggerthella</taxon>
    </lineage>
</organism>
<dbReference type="AlphaFoldDB" id="A0A9D1A0K6"/>
<dbReference type="PANTHER" id="PTHR21716:SF53">
    <property type="entry name" value="PERMEASE PERM-RELATED"/>
    <property type="match status" value="1"/>
</dbReference>
<dbReference type="GO" id="GO:0055085">
    <property type="term" value="P:transmembrane transport"/>
    <property type="evidence" value="ECO:0007669"/>
    <property type="project" value="TreeGrafter"/>
</dbReference>
<keyword evidence="4" id="KW-1003">Cell membrane</keyword>
<reference evidence="10" key="1">
    <citation type="submission" date="2020-10" db="EMBL/GenBank/DDBJ databases">
        <authorList>
            <person name="Gilroy R."/>
        </authorList>
    </citation>
    <scope>NUCLEOTIDE SEQUENCE</scope>
    <source>
        <strain evidence="10">ChiGjej1B1-2707</strain>
    </source>
</reference>
<evidence type="ECO:0000256" key="2">
    <source>
        <dbReference type="ARBA" id="ARBA00009773"/>
    </source>
</evidence>
<dbReference type="PANTHER" id="PTHR21716">
    <property type="entry name" value="TRANSMEMBRANE PROTEIN"/>
    <property type="match status" value="1"/>
</dbReference>
<name>A0A9D1A0K6_9ACTN</name>
<evidence type="ECO:0000256" key="8">
    <source>
        <dbReference type="SAM" id="MobiDB-lite"/>
    </source>
</evidence>
<evidence type="ECO:0000313" key="11">
    <source>
        <dbReference type="Proteomes" id="UP000824261"/>
    </source>
</evidence>
<feature type="transmembrane region" description="Helical" evidence="9">
    <location>
        <begin position="237"/>
        <end position="256"/>
    </location>
</feature>
<keyword evidence="3" id="KW-0813">Transport</keyword>
<feature type="transmembrane region" description="Helical" evidence="9">
    <location>
        <begin position="262"/>
        <end position="289"/>
    </location>
</feature>
<evidence type="ECO:0000256" key="1">
    <source>
        <dbReference type="ARBA" id="ARBA00004651"/>
    </source>
</evidence>
<dbReference type="InterPro" id="IPR002549">
    <property type="entry name" value="AI-2E-like"/>
</dbReference>
<feature type="transmembrane region" description="Helical" evidence="9">
    <location>
        <begin position="81"/>
        <end position="102"/>
    </location>
</feature>
<sequence>MKLQAREKSTLKLLVAAALLLLLVLNASTAWGLLGTLWSILSPIVLGCILAFVLNIPMKALERVFFPHSTRPFMQKARRPLCFILSLLIIVLVLVLVVALVVPELVNALGLIAREAITAVNDLRTWAVNNSDRLAQIASMLPDSSQLNEEELAKRALQFASQGAAGLFGMVSRVTSSVVNLSFGFIFAIYLVMGKETLARQATLVGTRYIGADFVQRAKHALAVAQGKFEAFIVGQCLEALILGVLCTIGMLILQLPYAPMIGALIASTSLIPIVGAYIGGGLAAFMIFSVNPMQAVVFLVFLVLLQQFEGNVIYPRTVGSAIALPGLWVTAAVTIGAGFAGIPGMLVGVPLAATIYVLLKEDVSKGLELPGDENGANPNVESAPPEQSKAVNA</sequence>
<evidence type="ECO:0000256" key="5">
    <source>
        <dbReference type="ARBA" id="ARBA00022692"/>
    </source>
</evidence>
<feature type="transmembrane region" description="Helical" evidence="9">
    <location>
        <begin position="174"/>
        <end position="193"/>
    </location>
</feature>
<dbReference type="Proteomes" id="UP000824261">
    <property type="component" value="Unassembled WGS sequence"/>
</dbReference>
<keyword evidence="5 9" id="KW-0812">Transmembrane</keyword>
<gene>
    <name evidence="10" type="ORF">IAA69_06290</name>
</gene>
<evidence type="ECO:0000256" key="7">
    <source>
        <dbReference type="ARBA" id="ARBA00023136"/>
    </source>
</evidence>
<evidence type="ECO:0000256" key="3">
    <source>
        <dbReference type="ARBA" id="ARBA00022448"/>
    </source>
</evidence>
<keyword evidence="7 9" id="KW-0472">Membrane</keyword>
<keyword evidence="6 9" id="KW-1133">Transmembrane helix</keyword>
<dbReference type="EMBL" id="DVGB01000077">
    <property type="protein sequence ID" value="HIR01852.1"/>
    <property type="molecule type" value="Genomic_DNA"/>
</dbReference>
<dbReference type="Pfam" id="PF01594">
    <property type="entry name" value="AI-2E_transport"/>
    <property type="match status" value="1"/>
</dbReference>
<evidence type="ECO:0000313" key="10">
    <source>
        <dbReference type="EMBL" id="HIR01852.1"/>
    </source>
</evidence>
<comment type="caution">
    <text evidence="10">The sequence shown here is derived from an EMBL/GenBank/DDBJ whole genome shotgun (WGS) entry which is preliminary data.</text>
</comment>
<accession>A0A9D1A0K6</accession>
<proteinExistence type="inferred from homology"/>
<reference evidence="10" key="2">
    <citation type="journal article" date="2021" name="PeerJ">
        <title>Extensive microbial diversity within the chicken gut microbiome revealed by metagenomics and culture.</title>
        <authorList>
            <person name="Gilroy R."/>
            <person name="Ravi A."/>
            <person name="Getino M."/>
            <person name="Pursley I."/>
            <person name="Horton D.L."/>
            <person name="Alikhan N.F."/>
            <person name="Baker D."/>
            <person name="Gharbi K."/>
            <person name="Hall N."/>
            <person name="Watson M."/>
            <person name="Adriaenssens E.M."/>
            <person name="Foster-Nyarko E."/>
            <person name="Jarju S."/>
            <person name="Secka A."/>
            <person name="Antonio M."/>
            <person name="Oren A."/>
            <person name="Chaudhuri R.R."/>
            <person name="La Ragione R."/>
            <person name="Hildebrand F."/>
            <person name="Pallen M.J."/>
        </authorList>
    </citation>
    <scope>NUCLEOTIDE SEQUENCE</scope>
    <source>
        <strain evidence="10">ChiGjej1B1-2707</strain>
    </source>
</reference>
<evidence type="ECO:0000256" key="9">
    <source>
        <dbReference type="SAM" id="Phobius"/>
    </source>
</evidence>
<feature type="region of interest" description="Disordered" evidence="8">
    <location>
        <begin position="370"/>
        <end position="394"/>
    </location>
</feature>
<comment type="subcellular location">
    <subcellularLocation>
        <location evidence="1">Cell membrane</location>
        <topology evidence="1">Multi-pass membrane protein</topology>
    </subcellularLocation>
</comment>
<protein>
    <submittedName>
        <fullName evidence="10">AI-2E family transporter</fullName>
    </submittedName>
</protein>
<feature type="transmembrane region" description="Helical" evidence="9">
    <location>
        <begin position="327"/>
        <end position="360"/>
    </location>
</feature>